<dbReference type="AlphaFoldDB" id="A0A511MSE6"/>
<dbReference type="PROSITE" id="PS51737">
    <property type="entry name" value="RECOMBINASE_DNA_BIND"/>
    <property type="match status" value="1"/>
</dbReference>
<organism evidence="5 6">
    <name type="scientific">Nocardia ninae NBRC 108245</name>
    <dbReference type="NCBI Taxonomy" id="1210091"/>
    <lineage>
        <taxon>Bacteria</taxon>
        <taxon>Bacillati</taxon>
        <taxon>Actinomycetota</taxon>
        <taxon>Actinomycetes</taxon>
        <taxon>Mycobacteriales</taxon>
        <taxon>Nocardiaceae</taxon>
        <taxon>Nocardia</taxon>
    </lineage>
</organism>
<evidence type="ECO:0000259" key="3">
    <source>
        <dbReference type="PROSITE" id="PS51736"/>
    </source>
</evidence>
<dbReference type="EMBL" id="BJXA01000094">
    <property type="protein sequence ID" value="GEM43361.1"/>
    <property type="molecule type" value="Genomic_DNA"/>
</dbReference>
<evidence type="ECO:0000313" key="6">
    <source>
        <dbReference type="Proteomes" id="UP000321424"/>
    </source>
</evidence>
<protein>
    <submittedName>
        <fullName evidence="5">Serine recombinase</fullName>
    </submittedName>
</protein>
<keyword evidence="6" id="KW-1185">Reference proteome</keyword>
<feature type="domain" description="Resolvase/invertase-type recombinase catalytic" evidence="3">
    <location>
        <begin position="7"/>
        <end position="155"/>
    </location>
</feature>
<feature type="region of interest" description="Disordered" evidence="2">
    <location>
        <begin position="139"/>
        <end position="164"/>
    </location>
</feature>
<dbReference type="InterPro" id="IPR038109">
    <property type="entry name" value="DNA_bind_recomb_sf"/>
</dbReference>
<dbReference type="InterPro" id="IPR006119">
    <property type="entry name" value="Resolv_N"/>
</dbReference>
<feature type="domain" description="Recombinase" evidence="4">
    <location>
        <begin position="158"/>
        <end position="293"/>
    </location>
</feature>
<dbReference type="PANTHER" id="PTHR30461">
    <property type="entry name" value="DNA-INVERTASE FROM LAMBDOID PROPHAGE"/>
    <property type="match status" value="1"/>
</dbReference>
<name>A0A511MSE6_9NOCA</name>
<feature type="coiled-coil region" evidence="1">
    <location>
        <begin position="367"/>
        <end position="394"/>
    </location>
</feature>
<keyword evidence="1" id="KW-0175">Coiled coil</keyword>
<comment type="caution">
    <text evidence="5">The sequence shown here is derived from an EMBL/GenBank/DDBJ whole genome shotgun (WGS) entry which is preliminary data.</text>
</comment>
<dbReference type="InterPro" id="IPR050639">
    <property type="entry name" value="SSR_resolvase"/>
</dbReference>
<dbReference type="SUPFAM" id="SSF53041">
    <property type="entry name" value="Resolvase-like"/>
    <property type="match status" value="1"/>
</dbReference>
<dbReference type="Proteomes" id="UP000321424">
    <property type="component" value="Unassembled WGS sequence"/>
</dbReference>
<reference evidence="5 6" key="1">
    <citation type="submission" date="2019-07" db="EMBL/GenBank/DDBJ databases">
        <title>Whole genome shotgun sequence of Nocardia ninae NBRC 108245.</title>
        <authorList>
            <person name="Hosoyama A."/>
            <person name="Uohara A."/>
            <person name="Ohji S."/>
            <person name="Ichikawa N."/>
        </authorList>
    </citation>
    <scope>NUCLEOTIDE SEQUENCE [LARGE SCALE GENOMIC DNA]</scope>
    <source>
        <strain evidence="5 6">NBRC 108245</strain>
    </source>
</reference>
<dbReference type="SMART" id="SM00857">
    <property type="entry name" value="Resolvase"/>
    <property type="match status" value="1"/>
</dbReference>
<dbReference type="OrthoDB" id="4500247at2"/>
<dbReference type="GO" id="GO:0003677">
    <property type="term" value="F:DNA binding"/>
    <property type="evidence" value="ECO:0007669"/>
    <property type="project" value="InterPro"/>
</dbReference>
<dbReference type="RefSeq" id="WP_147141868.1">
    <property type="nucleotide sequence ID" value="NZ_BJXA01000094.1"/>
</dbReference>
<dbReference type="InterPro" id="IPR036162">
    <property type="entry name" value="Resolvase-like_N_sf"/>
</dbReference>
<dbReference type="InterPro" id="IPR011109">
    <property type="entry name" value="DNA_bind_recombinase_dom"/>
</dbReference>
<evidence type="ECO:0000256" key="2">
    <source>
        <dbReference type="SAM" id="MobiDB-lite"/>
    </source>
</evidence>
<dbReference type="PROSITE" id="PS51736">
    <property type="entry name" value="RECOMBINASES_3"/>
    <property type="match status" value="1"/>
</dbReference>
<sequence length="478" mass="52885">MPIVPVRAAIYLRVSLDLTGEGLAVERQREDCTKIAESRGWTIAQVYVDNSVSAFSKDKVRPAYDQMVEDFRAGQFNALVTWDLDRLTRQPRQLEDWIDAAESQGLRLVTANGEADLQTDGGRMYARIKAAVARAEMERKGARQSRAQVQRAAKGRPPRGVRATGYTLDGQLVPDEAAAMREVFNAFANGASLRSIAAALSGVEPTIRTLGDRTKVQDLPKSVPALATRSNKSWNPSTITGILRNPRYAGWSMLDGDIVRDETGEPVRGQWEPIVPDGVWLEVQRRLDDPSRKSNRNGTERRHLGSGLYLCGICGAAVKAHGSRYRCAGHVMRSRQQIDELVLTFVTRRLALPDLADLLQQPDDDRVGALTDKQQELRDRIKRAREDYKRALIDGNLYAEIRRESEAEIAQLDTERIRLTAGSAASAILAASSPVAAFEDADLAARRAVIDLLCGVRLFPAPRGRRPLDPTTVEITPK</sequence>
<evidence type="ECO:0000259" key="4">
    <source>
        <dbReference type="PROSITE" id="PS51737"/>
    </source>
</evidence>
<accession>A0A511MSE6</accession>
<dbReference type="CDD" id="cd00338">
    <property type="entry name" value="Ser_Recombinase"/>
    <property type="match status" value="1"/>
</dbReference>
<evidence type="ECO:0000256" key="1">
    <source>
        <dbReference type="SAM" id="Coils"/>
    </source>
</evidence>
<gene>
    <name evidence="5" type="ORF">NN4_78800</name>
</gene>
<proteinExistence type="predicted"/>
<dbReference type="PANTHER" id="PTHR30461:SF23">
    <property type="entry name" value="DNA RECOMBINASE-RELATED"/>
    <property type="match status" value="1"/>
</dbReference>
<dbReference type="Pfam" id="PF07508">
    <property type="entry name" value="Recombinase"/>
    <property type="match status" value="1"/>
</dbReference>
<evidence type="ECO:0000313" key="5">
    <source>
        <dbReference type="EMBL" id="GEM43361.1"/>
    </source>
</evidence>
<dbReference type="Pfam" id="PF00239">
    <property type="entry name" value="Resolvase"/>
    <property type="match status" value="1"/>
</dbReference>
<dbReference type="GO" id="GO:0000150">
    <property type="term" value="F:DNA strand exchange activity"/>
    <property type="evidence" value="ECO:0007669"/>
    <property type="project" value="InterPro"/>
</dbReference>
<dbReference type="Gene3D" id="3.90.1750.20">
    <property type="entry name" value="Putative Large Serine Recombinase, Chain B, Domain 2"/>
    <property type="match status" value="1"/>
</dbReference>
<dbReference type="Gene3D" id="3.40.50.1390">
    <property type="entry name" value="Resolvase, N-terminal catalytic domain"/>
    <property type="match status" value="1"/>
</dbReference>